<feature type="compositionally biased region" description="Basic and acidic residues" evidence="9">
    <location>
        <begin position="324"/>
        <end position="333"/>
    </location>
</feature>
<feature type="transmembrane region" description="Helical" evidence="8">
    <location>
        <begin position="230"/>
        <end position="251"/>
    </location>
</feature>
<evidence type="ECO:0000256" key="3">
    <source>
        <dbReference type="ARBA" id="ARBA00022475"/>
    </source>
</evidence>
<evidence type="ECO:0000256" key="5">
    <source>
        <dbReference type="ARBA" id="ARBA00022692"/>
    </source>
</evidence>
<evidence type="ECO:0000256" key="8">
    <source>
        <dbReference type="RuleBase" id="RU363032"/>
    </source>
</evidence>
<comment type="similarity">
    <text evidence="8">Belongs to the binding-protein-dependent transport system permease family.</text>
</comment>
<dbReference type="CDD" id="cd06261">
    <property type="entry name" value="TM_PBP2"/>
    <property type="match status" value="1"/>
</dbReference>
<evidence type="ECO:0000256" key="9">
    <source>
        <dbReference type="SAM" id="MobiDB-lite"/>
    </source>
</evidence>
<evidence type="ECO:0000256" key="6">
    <source>
        <dbReference type="ARBA" id="ARBA00022989"/>
    </source>
</evidence>
<feature type="transmembrane region" description="Helical" evidence="8">
    <location>
        <begin position="153"/>
        <end position="174"/>
    </location>
</feature>
<feature type="transmembrane region" description="Helical" evidence="8">
    <location>
        <begin position="38"/>
        <end position="64"/>
    </location>
</feature>
<proteinExistence type="inferred from homology"/>
<keyword evidence="5 8" id="KW-0812">Transmembrane</keyword>
<keyword evidence="12" id="KW-1185">Reference proteome</keyword>
<keyword evidence="6 8" id="KW-1133">Transmembrane helix</keyword>
<keyword evidence="4" id="KW-0997">Cell inner membrane</keyword>
<dbReference type="Gene3D" id="1.10.3720.10">
    <property type="entry name" value="MetI-like"/>
    <property type="match status" value="1"/>
</dbReference>
<evidence type="ECO:0000256" key="4">
    <source>
        <dbReference type="ARBA" id="ARBA00022519"/>
    </source>
</evidence>
<feature type="region of interest" description="Disordered" evidence="9">
    <location>
        <begin position="323"/>
        <end position="375"/>
    </location>
</feature>
<evidence type="ECO:0000313" key="11">
    <source>
        <dbReference type="EMBL" id="MDM7830796.1"/>
    </source>
</evidence>
<dbReference type="InterPro" id="IPR050366">
    <property type="entry name" value="BP-dependent_transpt_permease"/>
</dbReference>
<feature type="transmembrane region" description="Helical" evidence="8">
    <location>
        <begin position="287"/>
        <end position="309"/>
    </location>
</feature>
<feature type="transmembrane region" description="Helical" evidence="8">
    <location>
        <begin position="180"/>
        <end position="199"/>
    </location>
</feature>
<dbReference type="PANTHER" id="PTHR43386">
    <property type="entry name" value="OLIGOPEPTIDE TRANSPORT SYSTEM PERMEASE PROTEIN APPC"/>
    <property type="match status" value="1"/>
</dbReference>
<evidence type="ECO:0000256" key="7">
    <source>
        <dbReference type="ARBA" id="ARBA00023136"/>
    </source>
</evidence>
<gene>
    <name evidence="11" type="ORF">QRT05_05585</name>
</gene>
<dbReference type="Pfam" id="PF00528">
    <property type="entry name" value="BPD_transp_1"/>
    <property type="match status" value="1"/>
</dbReference>
<keyword evidence="2 8" id="KW-0813">Transport</keyword>
<feature type="domain" description="ABC transmembrane type-1" evidence="10">
    <location>
        <begin position="122"/>
        <end position="306"/>
    </location>
</feature>
<dbReference type="EMBL" id="JAUCGR010000001">
    <property type="protein sequence ID" value="MDM7830796.1"/>
    <property type="molecule type" value="Genomic_DNA"/>
</dbReference>
<evidence type="ECO:0000259" key="10">
    <source>
        <dbReference type="PROSITE" id="PS50928"/>
    </source>
</evidence>
<dbReference type="SUPFAM" id="SSF161098">
    <property type="entry name" value="MetI-like"/>
    <property type="match status" value="1"/>
</dbReference>
<evidence type="ECO:0000256" key="2">
    <source>
        <dbReference type="ARBA" id="ARBA00022448"/>
    </source>
</evidence>
<reference evidence="11 12" key="1">
    <citation type="submission" date="2023-06" db="EMBL/GenBank/DDBJ databases">
        <title>Cellulomonas sp. MW9 Whole genome sequence.</title>
        <authorList>
            <person name="Park S."/>
        </authorList>
    </citation>
    <scope>NUCLEOTIDE SEQUENCE [LARGE SCALE GENOMIC DNA]</scope>
    <source>
        <strain evidence="11 12">MW9</strain>
    </source>
</reference>
<feature type="region of interest" description="Disordered" evidence="9">
    <location>
        <begin position="1"/>
        <end position="26"/>
    </location>
</feature>
<evidence type="ECO:0000256" key="1">
    <source>
        <dbReference type="ARBA" id="ARBA00004429"/>
    </source>
</evidence>
<name>A0ABT7S5D1_9CELL</name>
<dbReference type="InterPro" id="IPR035906">
    <property type="entry name" value="MetI-like_sf"/>
</dbReference>
<dbReference type="PROSITE" id="PS50928">
    <property type="entry name" value="ABC_TM1"/>
    <property type="match status" value="1"/>
</dbReference>
<evidence type="ECO:0000313" key="12">
    <source>
        <dbReference type="Proteomes" id="UP001321453"/>
    </source>
</evidence>
<accession>A0ABT7S5D1</accession>
<comment type="caution">
    <text evidence="11">The sequence shown here is derived from an EMBL/GenBank/DDBJ whole genome shotgun (WGS) entry which is preliminary data.</text>
</comment>
<dbReference type="Proteomes" id="UP001321453">
    <property type="component" value="Unassembled WGS sequence"/>
</dbReference>
<keyword evidence="7 8" id="KW-0472">Membrane</keyword>
<feature type="compositionally biased region" description="Polar residues" evidence="9">
    <location>
        <begin position="343"/>
        <end position="361"/>
    </location>
</feature>
<dbReference type="PANTHER" id="PTHR43386:SF2">
    <property type="entry name" value="OLIGOPEPTIDE TRANSPORT SYSTEM PERMEASE PROTEIN OPPC"/>
    <property type="match status" value="1"/>
</dbReference>
<sequence>MTTILENTADVPGGKPVLPEKPEETRGLSQGQIVRKRFFGHTGAVVSIFVLAAVLVLSISAIGLGPIPGWWKYGYTETPALMNGGHPTLQLFPFSLGEHPFGQDRVGRDMFAMTLRGAQISLFVMIVVGAIAALVGVLIGASAGFFRGKTEAILMRFTDMVIIIPALIAAAVVAQAAKGPVLLAIFLGLVSWTGMARLVRGDFLSLREREFVDAARLAGASNSRIIFKHILPNAVGVITVNTTLLMSAAILTETALSYVGLGIQAPDTSLGKLISDNQAAFSTRPWLFWWPGLFIVVICLTINFIGDGLRDAFDPRQKKLNVRRVKESPDRPDAQGVPALVNNAPSGPSSALTSGLYQNLDQPADGGEGNEETHR</sequence>
<dbReference type="RefSeq" id="WP_289445956.1">
    <property type="nucleotide sequence ID" value="NZ_JAUCGR010000001.1"/>
</dbReference>
<protein>
    <submittedName>
        <fullName evidence="11">ABC transporter permease</fullName>
    </submittedName>
</protein>
<keyword evidence="3" id="KW-1003">Cell membrane</keyword>
<comment type="subcellular location">
    <subcellularLocation>
        <location evidence="1">Cell inner membrane</location>
        <topology evidence="1">Multi-pass membrane protein</topology>
    </subcellularLocation>
    <subcellularLocation>
        <location evidence="8">Cell membrane</location>
        <topology evidence="8">Multi-pass membrane protein</topology>
    </subcellularLocation>
</comment>
<feature type="transmembrane region" description="Helical" evidence="8">
    <location>
        <begin position="120"/>
        <end position="146"/>
    </location>
</feature>
<organism evidence="11 12">
    <name type="scientific">Cellulomonas edaphi</name>
    <dbReference type="NCBI Taxonomy" id="3053468"/>
    <lineage>
        <taxon>Bacteria</taxon>
        <taxon>Bacillati</taxon>
        <taxon>Actinomycetota</taxon>
        <taxon>Actinomycetes</taxon>
        <taxon>Micrococcales</taxon>
        <taxon>Cellulomonadaceae</taxon>
        <taxon>Cellulomonas</taxon>
    </lineage>
</organism>
<dbReference type="InterPro" id="IPR000515">
    <property type="entry name" value="MetI-like"/>
</dbReference>